<reference evidence="1" key="1">
    <citation type="submission" date="2022-04" db="EMBL/GenBank/DDBJ databases">
        <title>Genome of the entomopathogenic fungus Entomophthora muscae.</title>
        <authorList>
            <person name="Elya C."/>
            <person name="Lovett B.R."/>
            <person name="Lee E."/>
            <person name="Macias A.M."/>
            <person name="Hajek A.E."/>
            <person name="De Bivort B.L."/>
            <person name="Kasson M.T."/>
            <person name="De Fine Licht H.H."/>
            <person name="Stajich J.E."/>
        </authorList>
    </citation>
    <scope>NUCLEOTIDE SEQUENCE</scope>
    <source>
        <strain evidence="1">Berkeley</strain>
    </source>
</reference>
<proteinExistence type="predicted"/>
<comment type="caution">
    <text evidence="1">The sequence shown here is derived from an EMBL/GenBank/DDBJ whole genome shotgun (WGS) entry which is preliminary data.</text>
</comment>
<protein>
    <submittedName>
        <fullName evidence="1">Uncharacterized protein</fullName>
    </submittedName>
</protein>
<organism evidence="1 2">
    <name type="scientific">Entomophthora muscae</name>
    <dbReference type="NCBI Taxonomy" id="34485"/>
    <lineage>
        <taxon>Eukaryota</taxon>
        <taxon>Fungi</taxon>
        <taxon>Fungi incertae sedis</taxon>
        <taxon>Zoopagomycota</taxon>
        <taxon>Entomophthoromycotina</taxon>
        <taxon>Entomophthoromycetes</taxon>
        <taxon>Entomophthorales</taxon>
        <taxon>Entomophthoraceae</taxon>
        <taxon>Entomophthora</taxon>
    </lineage>
</organism>
<evidence type="ECO:0000313" key="1">
    <source>
        <dbReference type="EMBL" id="KAJ9058820.1"/>
    </source>
</evidence>
<gene>
    <name evidence="1" type="ORF">DSO57_1008349</name>
</gene>
<name>A0ACC2S911_9FUNG</name>
<evidence type="ECO:0000313" key="2">
    <source>
        <dbReference type="Proteomes" id="UP001165960"/>
    </source>
</evidence>
<dbReference type="Proteomes" id="UP001165960">
    <property type="component" value="Unassembled WGS sequence"/>
</dbReference>
<accession>A0ACC2S911</accession>
<dbReference type="EMBL" id="QTSX02005705">
    <property type="protein sequence ID" value="KAJ9058820.1"/>
    <property type="molecule type" value="Genomic_DNA"/>
</dbReference>
<sequence length="118" mass="13756">MYLNKAVRSQGKEMWEEEHGCSQQRGRAMALWLVLFLIMFLIYFTQIIKMVRLKTSKGLSYQYLVLRTLGQLYALCNIIVYKASSIHCCAGEQFRDVLCILPTGKEEDWDVLDQRVAK</sequence>
<keyword evidence="2" id="KW-1185">Reference proteome</keyword>